<dbReference type="Gene3D" id="3.40.50.720">
    <property type="entry name" value="NAD(P)-binding Rossmann-like Domain"/>
    <property type="match status" value="1"/>
</dbReference>
<dbReference type="SUPFAM" id="SSF51735">
    <property type="entry name" value="NAD(P)-binding Rossmann-fold domains"/>
    <property type="match status" value="1"/>
</dbReference>
<feature type="domain" description="NAD-dependent epimerase/dehydratase" evidence="2">
    <location>
        <begin position="8"/>
        <end position="216"/>
    </location>
</feature>
<dbReference type="Pfam" id="PF01370">
    <property type="entry name" value="Epimerase"/>
    <property type="match status" value="1"/>
</dbReference>
<accession>A0A0U3C352</accession>
<dbReference type="RefSeq" id="WP_052482099.1">
    <property type="nucleotide sequence ID" value="NZ_CP010306.1"/>
</dbReference>
<comment type="similarity">
    <text evidence="1">Belongs to the NAD(P)-dependent epimerase/dehydratase family.</text>
</comment>
<reference evidence="3" key="1">
    <citation type="journal article" date="2015" name="PLoS ONE">
        <title>Updated Campylobacter jejuni Capsule PCR Multiplex Typing System and Its Application to Clinical Isolates from South and Southeast Asia.</title>
        <authorList>
            <person name="Poly F."/>
            <person name="Serichantalergs O."/>
            <person name="Kuroiwa J."/>
            <person name="Pootong P."/>
            <person name="Mason C."/>
            <person name="Guerry P."/>
            <person name="Parker C.T."/>
        </authorList>
    </citation>
    <scope>NUCLEOTIDE SEQUENCE</scope>
    <source>
        <strain evidence="3">HS9</strain>
    </source>
</reference>
<organism evidence="3">
    <name type="scientific">Campylobacter jejuni subsp. jejuni</name>
    <dbReference type="NCBI Taxonomy" id="32022"/>
    <lineage>
        <taxon>Bacteria</taxon>
        <taxon>Pseudomonadati</taxon>
        <taxon>Campylobacterota</taxon>
        <taxon>Epsilonproteobacteria</taxon>
        <taxon>Campylobacterales</taxon>
        <taxon>Campylobacteraceae</taxon>
        <taxon>Campylobacter</taxon>
    </lineage>
</organism>
<evidence type="ECO:0000256" key="1">
    <source>
        <dbReference type="ARBA" id="ARBA00007637"/>
    </source>
</evidence>
<evidence type="ECO:0000313" key="3">
    <source>
        <dbReference type="EMBL" id="ALT31892.1"/>
    </source>
</evidence>
<dbReference type="EMBL" id="KT868844">
    <property type="protein sequence ID" value="ALT31892.1"/>
    <property type="molecule type" value="Genomic_DNA"/>
</dbReference>
<dbReference type="InterPro" id="IPR001509">
    <property type="entry name" value="Epimerase_deHydtase"/>
</dbReference>
<dbReference type="AlphaFoldDB" id="A0A0U3C352"/>
<proteinExistence type="inferred from homology"/>
<dbReference type="PANTHER" id="PTHR43000">
    <property type="entry name" value="DTDP-D-GLUCOSE 4,6-DEHYDRATASE-RELATED"/>
    <property type="match status" value="1"/>
</dbReference>
<sequence>MLTSAMTILLTGATGFVGTNFILQLHKKYNIIALVRKTSDIEKIKNYCKIYYYDDTIDSINNVFKSEKIDGVVHLAALYKPTYNLNDFKNMFSVNIYLGSEILECIKIYPIKFFINTATFSQFANCNSYNPRTLYDAMKHSFLDLMKFYYRECSNTVFTSLLLFNPYGLHETTLKIFSLWAQSIKTNEVFKMGEGKQKIDVTYIADIIDAYHILIDLCIKRQVKNGMIYSTENKRYSIRELACLFEQINSVKLPIRWGAINDDFIILEPISYKTSKMLLKLPKWKPKISLEEGMRQIFQYIMK</sequence>
<dbReference type="InterPro" id="IPR036291">
    <property type="entry name" value="NAD(P)-bd_dom_sf"/>
</dbReference>
<protein>
    <submittedName>
        <fullName evidence="3">WbcB</fullName>
    </submittedName>
</protein>
<evidence type="ECO:0000259" key="2">
    <source>
        <dbReference type="Pfam" id="PF01370"/>
    </source>
</evidence>
<name>A0A0U3C352_CAMJU</name>
<dbReference type="CDD" id="cd08946">
    <property type="entry name" value="SDR_e"/>
    <property type="match status" value="1"/>
</dbReference>